<dbReference type="Gene3D" id="3.20.20.140">
    <property type="entry name" value="Metal-dependent hydrolases"/>
    <property type="match status" value="1"/>
</dbReference>
<feature type="domain" description="Amidohydrolase-related" evidence="2">
    <location>
        <begin position="7"/>
        <end position="316"/>
    </location>
</feature>
<dbReference type="EMBL" id="LT629772">
    <property type="protein sequence ID" value="SDS34507.1"/>
    <property type="molecule type" value="Genomic_DNA"/>
</dbReference>
<dbReference type="PANTHER" id="PTHR21240:SF28">
    <property type="entry name" value="ISO-OROTATE DECARBOXYLASE (EUROFUNG)"/>
    <property type="match status" value="1"/>
</dbReference>
<dbReference type="InterPro" id="IPR032465">
    <property type="entry name" value="ACMSD"/>
</dbReference>
<dbReference type="RefSeq" id="WP_091522725.1">
    <property type="nucleotide sequence ID" value="NZ_LT629772.1"/>
</dbReference>
<proteinExistence type="predicted"/>
<dbReference type="PANTHER" id="PTHR21240">
    <property type="entry name" value="2-AMINO-3-CARBOXYLMUCONATE-6-SEMIALDEHYDE DECARBOXYLASE"/>
    <property type="match status" value="1"/>
</dbReference>
<dbReference type="GO" id="GO:0019748">
    <property type="term" value="P:secondary metabolic process"/>
    <property type="evidence" value="ECO:0007669"/>
    <property type="project" value="TreeGrafter"/>
</dbReference>
<dbReference type="InterPro" id="IPR032466">
    <property type="entry name" value="Metal_Hydrolase"/>
</dbReference>
<dbReference type="STRING" id="630515.SAMN04489812_1632"/>
<evidence type="ECO:0000313" key="3">
    <source>
        <dbReference type="EMBL" id="SDS34507.1"/>
    </source>
</evidence>
<organism evidence="3 4">
    <name type="scientific">Microlunatus soli</name>
    <dbReference type="NCBI Taxonomy" id="630515"/>
    <lineage>
        <taxon>Bacteria</taxon>
        <taxon>Bacillati</taxon>
        <taxon>Actinomycetota</taxon>
        <taxon>Actinomycetes</taxon>
        <taxon>Propionibacteriales</taxon>
        <taxon>Propionibacteriaceae</taxon>
        <taxon>Microlunatus</taxon>
    </lineage>
</organism>
<accession>A0A1H1RFF1</accession>
<protein>
    <submittedName>
        <fullName evidence="3">Aminocarboxymuconate-semialdehyde decarboxylase</fullName>
    </submittedName>
</protein>
<dbReference type="Proteomes" id="UP000199103">
    <property type="component" value="Chromosome I"/>
</dbReference>
<dbReference type="SUPFAM" id="SSF51556">
    <property type="entry name" value="Metallo-dependent hydrolases"/>
    <property type="match status" value="1"/>
</dbReference>
<dbReference type="GO" id="GO:0005737">
    <property type="term" value="C:cytoplasm"/>
    <property type="evidence" value="ECO:0007669"/>
    <property type="project" value="TreeGrafter"/>
</dbReference>
<gene>
    <name evidence="3" type="ORF">SAMN04489812_1632</name>
</gene>
<dbReference type="GO" id="GO:0016787">
    <property type="term" value="F:hydrolase activity"/>
    <property type="evidence" value="ECO:0007669"/>
    <property type="project" value="InterPro"/>
</dbReference>
<reference evidence="3 4" key="1">
    <citation type="submission" date="2016-10" db="EMBL/GenBank/DDBJ databases">
        <authorList>
            <person name="de Groot N.N."/>
        </authorList>
    </citation>
    <scope>NUCLEOTIDE SEQUENCE [LARGE SCALE GENOMIC DNA]</scope>
    <source>
        <strain evidence="3 4">DSM 21800</strain>
    </source>
</reference>
<dbReference type="InterPro" id="IPR006680">
    <property type="entry name" value="Amidohydro-rel"/>
</dbReference>
<sequence length="323" mass="35387">MDQPAAIDTHAHIYPTWYLDRLEQIGINPATTAIARGLDADSTDHDIAQRLLWMDRAGVATQVIAPTPQVPAGPDPASSQATARMINDEYIDIAGRYPGRFDVYGAPPLPHIDQSVSEICRLFARTPAVGVSITTTLPDATSIASPRLDPVCAALDDHAAVVNIHPTGFGAFSPMITEPRLEWVNGAPVEDATATLQLLKADIPGRYPRIRFHIAHLGGDLPFLAQRIEDNYADWNAFPASPVQTLRAMWFDAANFHTPSLVLTRNTFGSDRILAGSDHPYFQHDKYVRAFDYIRAAPLPDIDIHDILAGNARALYEGRRPTA</sequence>
<evidence type="ECO:0000256" key="1">
    <source>
        <dbReference type="ARBA" id="ARBA00023239"/>
    </source>
</evidence>
<evidence type="ECO:0000259" key="2">
    <source>
        <dbReference type="Pfam" id="PF04909"/>
    </source>
</evidence>
<dbReference type="Pfam" id="PF04909">
    <property type="entry name" value="Amidohydro_2"/>
    <property type="match status" value="1"/>
</dbReference>
<name>A0A1H1RFF1_9ACTN</name>
<evidence type="ECO:0000313" key="4">
    <source>
        <dbReference type="Proteomes" id="UP000199103"/>
    </source>
</evidence>
<keyword evidence="1" id="KW-0456">Lyase</keyword>
<dbReference type="OrthoDB" id="8673173at2"/>
<dbReference type="GO" id="GO:0016831">
    <property type="term" value="F:carboxy-lyase activity"/>
    <property type="evidence" value="ECO:0007669"/>
    <property type="project" value="InterPro"/>
</dbReference>
<dbReference type="AlphaFoldDB" id="A0A1H1RFF1"/>
<keyword evidence="4" id="KW-1185">Reference proteome</keyword>